<feature type="non-terminal residue" evidence="1">
    <location>
        <position position="70"/>
    </location>
</feature>
<evidence type="ECO:0000313" key="2">
    <source>
        <dbReference type="Proteomes" id="UP000789525"/>
    </source>
</evidence>
<keyword evidence="2" id="KW-1185">Reference proteome</keyword>
<name>A0ACA9QJF1_9GLOM</name>
<reference evidence="1" key="1">
    <citation type="submission" date="2021-06" db="EMBL/GenBank/DDBJ databases">
        <authorList>
            <person name="Kallberg Y."/>
            <person name="Tangrot J."/>
            <person name="Rosling A."/>
        </authorList>
    </citation>
    <scope>NUCLEOTIDE SEQUENCE</scope>
    <source>
        <strain evidence="1">CL356</strain>
    </source>
</reference>
<protein>
    <submittedName>
        <fullName evidence="1">5551_t:CDS:1</fullName>
    </submittedName>
</protein>
<dbReference type="EMBL" id="CAJVPT010052923">
    <property type="protein sequence ID" value="CAG8750534.1"/>
    <property type="molecule type" value="Genomic_DNA"/>
</dbReference>
<sequence length="70" mass="7903">MAPSQTHDSTLQLSEKPRDLSIVIPLPERVPIRHETHTEQLAHDVSELSLSPFSVILTNENFAEIATWID</sequence>
<accession>A0ACA9QJF1</accession>
<organism evidence="1 2">
    <name type="scientific">Acaulospora colombiana</name>
    <dbReference type="NCBI Taxonomy" id="27376"/>
    <lineage>
        <taxon>Eukaryota</taxon>
        <taxon>Fungi</taxon>
        <taxon>Fungi incertae sedis</taxon>
        <taxon>Mucoromycota</taxon>
        <taxon>Glomeromycotina</taxon>
        <taxon>Glomeromycetes</taxon>
        <taxon>Diversisporales</taxon>
        <taxon>Acaulosporaceae</taxon>
        <taxon>Acaulospora</taxon>
    </lineage>
</organism>
<evidence type="ECO:0000313" key="1">
    <source>
        <dbReference type="EMBL" id="CAG8750534.1"/>
    </source>
</evidence>
<comment type="caution">
    <text evidence="1">The sequence shown here is derived from an EMBL/GenBank/DDBJ whole genome shotgun (WGS) entry which is preliminary data.</text>
</comment>
<gene>
    <name evidence="1" type="ORF">ACOLOM_LOCUS12675</name>
</gene>
<proteinExistence type="predicted"/>
<dbReference type="Proteomes" id="UP000789525">
    <property type="component" value="Unassembled WGS sequence"/>
</dbReference>